<evidence type="ECO:0000256" key="3">
    <source>
        <dbReference type="ARBA" id="ARBA00022723"/>
    </source>
</evidence>
<sequence length="264" mass="29873">MTTYAVRVLSAGTSRIRGPEVFWMDSWDEELPLALNVTLIQGNGIVALVNTTPPVTDEYVRERFPKMRYLIDHPAGDLERDPSNQLEGLLATAGLVPSDVTHVLLTPLELYTTGTLHLLKNAQILITRRGWVHFHTMHNHPHDSRWRKFPEETLIDLVTASWDRVVLLDDENEVAPGFRTWWCGVHHRESMVVEVDTVDGVVAISDAFFTYANVERNHPIGLCESLEEAASCYARVRRFAKHLVPIHDPTVFDRYSGGIVAKEA</sequence>
<dbReference type="InterPro" id="IPR051013">
    <property type="entry name" value="MBL_superfamily_lactonases"/>
</dbReference>
<comment type="cofactor">
    <cofactor evidence="1">
        <name>Zn(2+)</name>
        <dbReference type="ChEBI" id="CHEBI:29105"/>
    </cofactor>
</comment>
<keyword evidence="4" id="KW-0378">Hydrolase</keyword>
<evidence type="ECO:0000256" key="5">
    <source>
        <dbReference type="ARBA" id="ARBA00022833"/>
    </source>
</evidence>
<dbReference type="PANTHER" id="PTHR42978:SF2">
    <property type="entry name" value="102 KBASES UNSTABLE REGION: FROM 1 TO 119443"/>
    <property type="match status" value="1"/>
</dbReference>
<dbReference type="InterPro" id="IPR036866">
    <property type="entry name" value="RibonucZ/Hydroxyglut_hydro"/>
</dbReference>
<organism evidence="6">
    <name type="scientific">freshwater metagenome</name>
    <dbReference type="NCBI Taxonomy" id="449393"/>
    <lineage>
        <taxon>unclassified sequences</taxon>
        <taxon>metagenomes</taxon>
        <taxon>ecological metagenomes</taxon>
    </lineage>
</organism>
<protein>
    <submittedName>
        <fullName evidence="6">Unannotated protein</fullName>
    </submittedName>
</protein>
<dbReference type="GO" id="GO:0016787">
    <property type="term" value="F:hydrolase activity"/>
    <property type="evidence" value="ECO:0007669"/>
    <property type="project" value="UniProtKB-KW"/>
</dbReference>
<proteinExistence type="inferred from homology"/>
<dbReference type="PANTHER" id="PTHR42978">
    <property type="entry name" value="QUORUM-QUENCHING LACTONASE YTNP-RELATED-RELATED"/>
    <property type="match status" value="1"/>
</dbReference>
<dbReference type="Gene3D" id="3.60.15.10">
    <property type="entry name" value="Ribonuclease Z/Hydroxyacylglutathione hydrolase-like"/>
    <property type="match status" value="1"/>
</dbReference>
<dbReference type="AlphaFoldDB" id="A0A6J7CGB9"/>
<evidence type="ECO:0000313" key="6">
    <source>
        <dbReference type="EMBL" id="CAB4856125.1"/>
    </source>
</evidence>
<keyword evidence="5" id="KW-0862">Zinc</keyword>
<evidence type="ECO:0000256" key="1">
    <source>
        <dbReference type="ARBA" id="ARBA00001947"/>
    </source>
</evidence>
<evidence type="ECO:0000256" key="2">
    <source>
        <dbReference type="ARBA" id="ARBA00007749"/>
    </source>
</evidence>
<reference evidence="6" key="1">
    <citation type="submission" date="2020-05" db="EMBL/GenBank/DDBJ databases">
        <authorList>
            <person name="Chiriac C."/>
            <person name="Salcher M."/>
            <person name="Ghai R."/>
            <person name="Kavagutti S V."/>
        </authorList>
    </citation>
    <scope>NUCLEOTIDE SEQUENCE</scope>
</reference>
<name>A0A6J7CGB9_9ZZZZ</name>
<evidence type="ECO:0000256" key="4">
    <source>
        <dbReference type="ARBA" id="ARBA00022801"/>
    </source>
</evidence>
<accession>A0A6J7CGB9</accession>
<comment type="similarity">
    <text evidence="2">Belongs to the metallo-beta-lactamase superfamily.</text>
</comment>
<keyword evidence="3" id="KW-0479">Metal-binding</keyword>
<dbReference type="GO" id="GO:0046872">
    <property type="term" value="F:metal ion binding"/>
    <property type="evidence" value="ECO:0007669"/>
    <property type="project" value="UniProtKB-KW"/>
</dbReference>
<dbReference type="EMBL" id="CAFBLC010000055">
    <property type="protein sequence ID" value="CAB4856125.1"/>
    <property type="molecule type" value="Genomic_DNA"/>
</dbReference>
<gene>
    <name evidence="6" type="ORF">UFOPK3288_01272</name>
</gene>
<dbReference type="SUPFAM" id="SSF56281">
    <property type="entry name" value="Metallo-hydrolase/oxidoreductase"/>
    <property type="match status" value="1"/>
</dbReference>